<evidence type="ECO:0000256" key="1">
    <source>
        <dbReference type="SAM" id="Phobius"/>
    </source>
</evidence>
<name>I7IGB9_BABMR</name>
<keyword evidence="1" id="KW-0472">Membrane</keyword>
<keyword evidence="3" id="KW-1185">Reference proteome</keyword>
<dbReference type="Proteomes" id="UP000002899">
    <property type="component" value="Chromosome II"/>
</dbReference>
<proteinExistence type="predicted"/>
<dbReference type="EMBL" id="FO082872">
    <property type="protein sequence ID" value="CCF73591.1"/>
    <property type="molecule type" value="Genomic_DNA"/>
</dbReference>
<keyword evidence="1" id="KW-1133">Transmembrane helix</keyword>
<reference evidence="2 3" key="1">
    <citation type="journal article" date="2012" name="Nucleic Acids Res.">
        <title>Sequencing of the smallest Apicomplexan genome from the human pathogen Babesia microti.</title>
        <authorList>
            <person name="Cornillot E."/>
            <person name="Hadj-Kaddour K."/>
            <person name="Dassouli A."/>
            <person name="Noel B."/>
            <person name="Ranwez V."/>
            <person name="Vacherie B."/>
            <person name="Augagneur Y."/>
            <person name="Bres V."/>
            <person name="Duclos A."/>
            <person name="Randazzo S."/>
            <person name="Carcy B."/>
            <person name="Debierre-Grockiego F."/>
            <person name="Delbecq S."/>
            <person name="Moubri-Menage K."/>
            <person name="Shams-Eldin H."/>
            <person name="Usmani-Brown S."/>
            <person name="Bringaud F."/>
            <person name="Wincker P."/>
            <person name="Vivares C.P."/>
            <person name="Schwarz R.T."/>
            <person name="Schetters T.P."/>
            <person name="Krause P.J."/>
            <person name="Gorenflot A."/>
            <person name="Berry V."/>
            <person name="Barbe V."/>
            <person name="Ben Mamoun C."/>
        </authorList>
    </citation>
    <scope>NUCLEOTIDE SEQUENCE [LARGE SCALE GENOMIC DNA]</scope>
    <source>
        <strain evidence="2 3">RI</strain>
    </source>
</reference>
<dbReference type="RefSeq" id="XP_012648200.1">
    <property type="nucleotide sequence ID" value="XM_012792746.1"/>
</dbReference>
<feature type="transmembrane region" description="Helical" evidence="1">
    <location>
        <begin position="67"/>
        <end position="92"/>
    </location>
</feature>
<dbReference type="KEGG" id="bmic:BMR1_02g02165"/>
<keyword evidence="1" id="KW-0812">Transmembrane</keyword>
<evidence type="ECO:0000313" key="3">
    <source>
        <dbReference type="Proteomes" id="UP000002899"/>
    </source>
</evidence>
<dbReference type="GeneID" id="24424219"/>
<dbReference type="AlphaFoldDB" id="I7IGB9"/>
<reference evidence="2 3" key="2">
    <citation type="journal article" date="2013" name="PLoS ONE">
        <title>Whole genome mapping and re-organization of the nuclear and mitochondrial genomes of Babesia microti isolates.</title>
        <authorList>
            <person name="Cornillot E."/>
            <person name="Dassouli A."/>
            <person name="Garg A."/>
            <person name="Pachikara N."/>
            <person name="Randazzo S."/>
            <person name="Depoix D."/>
            <person name="Carcy B."/>
            <person name="Delbecq S."/>
            <person name="Frutos R."/>
            <person name="Silva J.C."/>
            <person name="Sutton R."/>
            <person name="Krause P.J."/>
            <person name="Mamoun C.B."/>
        </authorList>
    </citation>
    <scope>NUCLEOTIDE SEQUENCE [LARGE SCALE GENOMIC DNA]</scope>
    <source>
        <strain evidence="2 3">RI</strain>
    </source>
</reference>
<sequence length="212" mass="24652">MIKAYRRLMYRLNSIFVDSIEAPTSIRDSYRDKALQIKHLNEIRYSFPMNPNALLVERHKLSFGEHFYQYISIITPLLSLLLMTSIPCYLLYYNSLVHHEIATLSLVDIARYVNGQAPKPCDNIIAIYYLRKSWNLNFLYRKFAALRSDSLLVALIDCHDKKGLPVELEKALLLDGIAIHFYKFTSDNDVSYAQLDSNLQTTELINQIKKLI</sequence>
<dbReference type="VEuPathDB" id="PiroplasmaDB:BMR1_02g02165"/>
<organism evidence="2 3">
    <name type="scientific">Babesia microti (strain RI)</name>
    <dbReference type="NCBI Taxonomy" id="1133968"/>
    <lineage>
        <taxon>Eukaryota</taxon>
        <taxon>Sar</taxon>
        <taxon>Alveolata</taxon>
        <taxon>Apicomplexa</taxon>
        <taxon>Aconoidasida</taxon>
        <taxon>Piroplasmida</taxon>
        <taxon>Babesiidae</taxon>
        <taxon>Babesia</taxon>
    </lineage>
</organism>
<reference evidence="2 3" key="3">
    <citation type="journal article" date="2016" name="Sci. Rep.">
        <title>Genome-wide diversity and gene expression profiling of Babesia microti isolates identify polymorphic genes that mediate host-pathogen interactions.</title>
        <authorList>
            <person name="Silva J.C."/>
            <person name="Cornillot E."/>
            <person name="McCracken C."/>
            <person name="Usmani-Brown S."/>
            <person name="Dwivedi A."/>
            <person name="Ifeonu O.O."/>
            <person name="Crabtree J."/>
            <person name="Gotia H.T."/>
            <person name="Virji A.Z."/>
            <person name="Reynes C."/>
            <person name="Colinge J."/>
            <person name="Kumar V."/>
            <person name="Lawres L."/>
            <person name="Pazzi J.E."/>
            <person name="Pablo J.V."/>
            <person name="Hung C."/>
            <person name="Brancato J."/>
            <person name="Kumari P."/>
            <person name="Orvis J."/>
            <person name="Tretina K."/>
            <person name="Chibucos M."/>
            <person name="Ott S."/>
            <person name="Sadzewicz L."/>
            <person name="Sengamalay N."/>
            <person name="Shetty A.C."/>
            <person name="Su Q."/>
            <person name="Tallon L."/>
            <person name="Fraser C.M."/>
            <person name="Frutos R."/>
            <person name="Molina D.M."/>
            <person name="Krause P.J."/>
            <person name="Ben Mamoun C."/>
        </authorList>
    </citation>
    <scope>NUCLEOTIDE SEQUENCE [LARGE SCALE GENOMIC DNA]</scope>
    <source>
        <strain evidence="2 3">RI</strain>
    </source>
</reference>
<gene>
    <name evidence="2" type="ORF">BMR1_02g02165</name>
</gene>
<accession>I7IGB9</accession>
<protein>
    <submittedName>
        <fullName evidence="2">Uncharacterized protein</fullName>
    </submittedName>
</protein>
<evidence type="ECO:0000313" key="2">
    <source>
        <dbReference type="EMBL" id="CCF73591.1"/>
    </source>
</evidence>